<dbReference type="Proteomes" id="UP000789706">
    <property type="component" value="Unassembled WGS sequence"/>
</dbReference>
<sequence>MPKLFAFHSVHACGWEQYVYTGKIPLEQQDGTDLLNLLMAADELILHDLFGYIQQHLITYKTQWMHENFSLVRRTVFQNDRLKRLQEYCVDRIYFYRKVIPYKDILPHTLFEEVMKYHMIPDCPRPTSLMPSRRGDIESNLLRTKHAALISSWIDHNDFNVFYNITTVLCSQAIGACFGSGDLVMGGTHSNFNVELGCSCKRQSYERPLMISNHDRFRVDEYEVLKVIPRMNEIRQNNVNNNRSSSGSSSSNNSNLSVHSTRGGRRFSILLSQLHPQ</sequence>
<feature type="region of interest" description="Disordered" evidence="1">
    <location>
        <begin position="235"/>
        <end position="261"/>
    </location>
</feature>
<comment type="caution">
    <text evidence="2">The sequence shown here is derived from an EMBL/GenBank/DDBJ whole genome shotgun (WGS) entry which is preliminary data.</text>
</comment>
<keyword evidence="3" id="KW-1185">Reference proteome</keyword>
<feature type="compositionally biased region" description="Low complexity" evidence="1">
    <location>
        <begin position="237"/>
        <end position="257"/>
    </location>
</feature>
<reference evidence="2" key="1">
    <citation type="submission" date="2021-06" db="EMBL/GenBank/DDBJ databases">
        <authorList>
            <person name="Kallberg Y."/>
            <person name="Tangrot J."/>
            <person name="Rosling A."/>
        </authorList>
    </citation>
    <scope>NUCLEOTIDE SEQUENCE</scope>
    <source>
        <strain evidence="2">AZ414A</strain>
    </source>
</reference>
<dbReference type="OrthoDB" id="25620at2759"/>
<evidence type="ECO:0000256" key="1">
    <source>
        <dbReference type="SAM" id="MobiDB-lite"/>
    </source>
</evidence>
<dbReference type="EMBL" id="CAJVPK010000861">
    <property type="protein sequence ID" value="CAG8555188.1"/>
    <property type="molecule type" value="Genomic_DNA"/>
</dbReference>
<evidence type="ECO:0000313" key="2">
    <source>
        <dbReference type="EMBL" id="CAG8555188.1"/>
    </source>
</evidence>
<evidence type="ECO:0000313" key="3">
    <source>
        <dbReference type="Proteomes" id="UP000789706"/>
    </source>
</evidence>
<proteinExistence type="predicted"/>
<protein>
    <submittedName>
        <fullName evidence="2">8665_t:CDS:1</fullName>
    </submittedName>
</protein>
<accession>A0A9N9B6F6</accession>
<gene>
    <name evidence="2" type="ORF">DEBURN_LOCUS7303</name>
</gene>
<name>A0A9N9B6F6_9GLOM</name>
<dbReference type="AlphaFoldDB" id="A0A9N9B6F6"/>
<organism evidence="2 3">
    <name type="scientific">Diversispora eburnea</name>
    <dbReference type="NCBI Taxonomy" id="1213867"/>
    <lineage>
        <taxon>Eukaryota</taxon>
        <taxon>Fungi</taxon>
        <taxon>Fungi incertae sedis</taxon>
        <taxon>Mucoromycota</taxon>
        <taxon>Glomeromycotina</taxon>
        <taxon>Glomeromycetes</taxon>
        <taxon>Diversisporales</taxon>
        <taxon>Diversisporaceae</taxon>
        <taxon>Diversispora</taxon>
    </lineage>
</organism>